<dbReference type="EMBL" id="FOGI01000018">
    <property type="protein sequence ID" value="SES47993.1"/>
    <property type="molecule type" value="Genomic_DNA"/>
</dbReference>
<evidence type="ECO:0000256" key="1">
    <source>
        <dbReference type="ARBA" id="ARBA00006547"/>
    </source>
</evidence>
<dbReference type="PANTHER" id="PTHR11786">
    <property type="entry name" value="N-HYDROXYARYLAMINE O-ACETYLTRANSFERASE"/>
    <property type="match status" value="1"/>
</dbReference>
<proteinExistence type="inferred from homology"/>
<keyword evidence="3" id="KW-1185">Reference proteome</keyword>
<dbReference type="Proteomes" id="UP000199051">
    <property type="component" value="Unassembled WGS sequence"/>
</dbReference>
<evidence type="ECO:0000313" key="2">
    <source>
        <dbReference type="EMBL" id="SES47993.1"/>
    </source>
</evidence>
<dbReference type="PANTHER" id="PTHR11786:SF0">
    <property type="entry name" value="ARYLAMINE N-ACETYLTRANSFERASE 4-RELATED"/>
    <property type="match status" value="1"/>
</dbReference>
<accession>A0A1H9XQM3</accession>
<dbReference type="RefSeq" id="WP_177215909.1">
    <property type="nucleotide sequence ID" value="NZ_FOGI01000018.1"/>
</dbReference>
<dbReference type="SUPFAM" id="SSF54001">
    <property type="entry name" value="Cysteine proteinases"/>
    <property type="match status" value="1"/>
</dbReference>
<keyword evidence="2" id="KW-0808">Transferase</keyword>
<reference evidence="3" key="1">
    <citation type="submission" date="2016-10" db="EMBL/GenBank/DDBJ databases">
        <authorList>
            <person name="Varghese N."/>
            <person name="Submissions S."/>
        </authorList>
    </citation>
    <scope>NUCLEOTIDE SEQUENCE [LARGE SCALE GENOMIC DNA]</scope>
    <source>
        <strain evidence="3">DSM 44260</strain>
    </source>
</reference>
<dbReference type="Gene3D" id="2.40.128.150">
    <property type="entry name" value="Cysteine proteinases"/>
    <property type="match status" value="1"/>
</dbReference>
<dbReference type="Pfam" id="PF00797">
    <property type="entry name" value="Acetyltransf_2"/>
    <property type="match status" value="1"/>
</dbReference>
<comment type="similarity">
    <text evidence="1">Belongs to the arylamine N-acetyltransferase family.</text>
</comment>
<dbReference type="GO" id="GO:0016407">
    <property type="term" value="F:acetyltransferase activity"/>
    <property type="evidence" value="ECO:0007669"/>
    <property type="project" value="InterPro"/>
</dbReference>
<sequence length="273" mass="29785">MSGTTLWGDALESTVDASVIEAYLRRIGTGGGHAPDAGYLRSLQERHLLTVPFENIDVHLGVPIRIGAAAVAKVAVGSRGGTCRELNGSAFPALLTALGYAPTLLGSQVFVDGKVNFPLAHTVIRVDCPDPWFVDVGFGRDAPRFPLRLDVRGPQNDPNGVYEFVDAPYGDVDLLRDGLPMLRIDPRPRTLTDFAPALWWFETAPDSPFRTNLFCTRLTVDGRITLRGNHLTSTAGTERSSQILTTDEALRRAYADHFDITLDRLPSLENTDA</sequence>
<dbReference type="Gene3D" id="3.30.2140.10">
    <property type="entry name" value="Arylamine N-acetyltransferase"/>
    <property type="match status" value="1"/>
</dbReference>
<dbReference type="AlphaFoldDB" id="A0A1H9XQM3"/>
<dbReference type="InterPro" id="IPR001447">
    <property type="entry name" value="Arylamine_N-AcTrfase"/>
</dbReference>
<protein>
    <submittedName>
        <fullName evidence="2">N-hydroxyarylamine O-acetyltransferase</fullName>
    </submittedName>
</protein>
<dbReference type="STRING" id="155974.SAMN04487818_11854"/>
<organism evidence="2 3">
    <name type="scientific">Actinokineospora terrae</name>
    <dbReference type="NCBI Taxonomy" id="155974"/>
    <lineage>
        <taxon>Bacteria</taxon>
        <taxon>Bacillati</taxon>
        <taxon>Actinomycetota</taxon>
        <taxon>Actinomycetes</taxon>
        <taxon>Pseudonocardiales</taxon>
        <taxon>Pseudonocardiaceae</taxon>
        <taxon>Actinokineospora</taxon>
    </lineage>
</organism>
<name>A0A1H9XQM3_9PSEU</name>
<evidence type="ECO:0000313" key="3">
    <source>
        <dbReference type="Proteomes" id="UP000199051"/>
    </source>
</evidence>
<gene>
    <name evidence="2" type="ORF">SAMN04487818_11854</name>
</gene>
<dbReference type="InterPro" id="IPR038765">
    <property type="entry name" value="Papain-like_cys_pep_sf"/>
</dbReference>